<evidence type="ECO:0000256" key="5">
    <source>
        <dbReference type="ARBA" id="ARBA00022840"/>
    </source>
</evidence>
<comment type="caution">
    <text evidence="13">The sequence shown here is derived from an EMBL/GenBank/DDBJ whole genome shotgun (WGS) entry which is preliminary data.</text>
</comment>
<organism evidence="13 14">
    <name type="scientific">Hyphomicrobium album</name>
    <dbReference type="NCBI Taxonomy" id="2665159"/>
    <lineage>
        <taxon>Bacteria</taxon>
        <taxon>Pseudomonadati</taxon>
        <taxon>Pseudomonadota</taxon>
        <taxon>Alphaproteobacteria</taxon>
        <taxon>Hyphomicrobiales</taxon>
        <taxon>Hyphomicrobiaceae</taxon>
        <taxon>Hyphomicrobium</taxon>
    </lineage>
</organism>
<dbReference type="SUPFAM" id="SSF56235">
    <property type="entry name" value="N-terminal nucleophile aminohydrolases (Ntn hydrolases)"/>
    <property type="match status" value="1"/>
</dbReference>
<evidence type="ECO:0000256" key="3">
    <source>
        <dbReference type="ARBA" id="ARBA00012737"/>
    </source>
</evidence>
<evidence type="ECO:0000256" key="2">
    <source>
        <dbReference type="ARBA" id="ARBA00005752"/>
    </source>
</evidence>
<feature type="binding site" evidence="9">
    <location>
        <position position="100"/>
    </location>
    <ligand>
        <name>L-glutamine</name>
        <dbReference type="ChEBI" id="CHEBI:58359"/>
    </ligand>
</feature>
<dbReference type="AlphaFoldDB" id="A0A6I3KGX6"/>
<name>A0A6I3KGX6_9HYPH</name>
<evidence type="ECO:0000256" key="8">
    <source>
        <dbReference type="PIRSR" id="PIRSR001589-1"/>
    </source>
</evidence>
<gene>
    <name evidence="13" type="primary">asnB</name>
    <name evidence="13" type="ORF">GIW81_02795</name>
</gene>
<dbReference type="InterPro" id="IPR001962">
    <property type="entry name" value="Asn_synthase"/>
</dbReference>
<keyword evidence="5 9" id="KW-0067">ATP-binding</keyword>
<keyword evidence="4 9" id="KW-0547">Nucleotide-binding</keyword>
<comment type="similarity">
    <text evidence="2">Belongs to the asparagine synthetase family.</text>
</comment>
<evidence type="ECO:0000256" key="7">
    <source>
        <dbReference type="ARBA" id="ARBA00048741"/>
    </source>
</evidence>
<dbReference type="CDD" id="cd01991">
    <property type="entry name" value="Asn_synthase_B_C"/>
    <property type="match status" value="1"/>
</dbReference>
<feature type="compositionally biased region" description="Polar residues" evidence="11">
    <location>
        <begin position="653"/>
        <end position="666"/>
    </location>
</feature>
<dbReference type="PIRSF" id="PIRSF001589">
    <property type="entry name" value="Asn_synthetase_glu-h"/>
    <property type="match status" value="1"/>
</dbReference>
<comment type="pathway">
    <text evidence="1">Amino-acid biosynthesis; L-asparagine biosynthesis; L-asparagine from L-aspartate (L-Gln route): step 1/1.</text>
</comment>
<evidence type="ECO:0000259" key="12">
    <source>
        <dbReference type="PROSITE" id="PS51278"/>
    </source>
</evidence>
<keyword evidence="14" id="KW-1185">Reference proteome</keyword>
<feature type="domain" description="Glutamine amidotransferase type-2" evidence="12">
    <location>
        <begin position="2"/>
        <end position="213"/>
    </location>
</feature>
<dbReference type="InterPro" id="IPR014729">
    <property type="entry name" value="Rossmann-like_a/b/a_fold"/>
</dbReference>
<evidence type="ECO:0000256" key="4">
    <source>
        <dbReference type="ARBA" id="ARBA00022741"/>
    </source>
</evidence>
<comment type="catalytic activity">
    <reaction evidence="7">
        <text>L-aspartate + L-glutamine + ATP + H2O = L-asparagine + L-glutamate + AMP + diphosphate + H(+)</text>
        <dbReference type="Rhea" id="RHEA:12228"/>
        <dbReference type="ChEBI" id="CHEBI:15377"/>
        <dbReference type="ChEBI" id="CHEBI:15378"/>
        <dbReference type="ChEBI" id="CHEBI:29985"/>
        <dbReference type="ChEBI" id="CHEBI:29991"/>
        <dbReference type="ChEBI" id="CHEBI:30616"/>
        <dbReference type="ChEBI" id="CHEBI:33019"/>
        <dbReference type="ChEBI" id="CHEBI:58048"/>
        <dbReference type="ChEBI" id="CHEBI:58359"/>
        <dbReference type="ChEBI" id="CHEBI:456215"/>
        <dbReference type="EC" id="6.3.5.4"/>
    </reaction>
</comment>
<dbReference type="GO" id="GO:0005524">
    <property type="term" value="F:ATP binding"/>
    <property type="evidence" value="ECO:0007669"/>
    <property type="project" value="UniProtKB-KW"/>
</dbReference>
<feature type="site" description="Important for beta-aspartyl-AMP intermediate formation" evidence="10">
    <location>
        <position position="370"/>
    </location>
</feature>
<proteinExistence type="inferred from homology"/>
<dbReference type="GO" id="GO:0006529">
    <property type="term" value="P:asparagine biosynthetic process"/>
    <property type="evidence" value="ECO:0007669"/>
    <property type="project" value="UniProtKB-KW"/>
</dbReference>
<dbReference type="PANTHER" id="PTHR43284:SF1">
    <property type="entry name" value="ASPARAGINE SYNTHETASE"/>
    <property type="match status" value="1"/>
</dbReference>
<sequence length="673" mass="74746">MCGIAGYYGLRLAPDEQRGLLGRMIGQVAHRGPDGQGVYVDGDVGLAHARLSIIDVGGGRQPMCNEDGTVWITFNGEIFNYVELRAELIARGHVFKTTSDTEVIVHLYEERGPDCVSALNGDFAFAIWDQRQQRLVLARDRVGVRPIYYAVRDGGIAFASEVKALLQVPGIDAALDPIALDQMFTFWFPLAPRTPFKDIAELPPAHVLVANRDGIMTKQYWRFEYPDAAEDRPVTPAEEARLTEEVRELLLDAVRIRLRADVPIGAYLSGGLDSSITTAAIRKFIPDNLRSFSVAFESAEFDESMFQEEMVAALGLAHSVTLCRENDIASVLPELIHHTERPIMRTAPAPMLLLSRLVRDSGFKVVMTGEGADEVFAGYDVFKEAKVRRFCAAQPTSKRRPLLLRKLYPYLPRLRNQSQRYLEAFFGGEPGKLDDPLYSHMPRFRSSAGAKAFFSTDMREAIGDYDALAEMRDRLPADFARWHPLSQSQYLESAYLLPGYILSSQGDRVSMANAVEGRFPFLDHRLIELAARIPPRLKLKGLTEKHILRQSVKDLLPDIIAKRPKQPYRAPESRAFLRSRVGATVLDHMSRANVANAGYFDAGLVGRLVDKCDKLASTGFRDNLAFVGILSTQVWHEAFVTPAIKGRGTAIASSNDNVRSNHSTPVSAAPSGP</sequence>
<dbReference type="CDD" id="cd00712">
    <property type="entry name" value="AsnB"/>
    <property type="match status" value="1"/>
</dbReference>
<feature type="binding site" evidence="9">
    <location>
        <position position="294"/>
    </location>
    <ligand>
        <name>ATP</name>
        <dbReference type="ChEBI" id="CHEBI:30616"/>
    </ligand>
</feature>
<keyword evidence="6 8" id="KW-0315">Glutamine amidotransferase</keyword>
<feature type="region of interest" description="Disordered" evidence="11">
    <location>
        <begin position="653"/>
        <end position="673"/>
    </location>
</feature>
<evidence type="ECO:0000313" key="13">
    <source>
        <dbReference type="EMBL" id="MTD93260.1"/>
    </source>
</evidence>
<dbReference type="Gene3D" id="3.40.50.620">
    <property type="entry name" value="HUPs"/>
    <property type="match status" value="2"/>
</dbReference>
<dbReference type="Pfam" id="PF00733">
    <property type="entry name" value="Asn_synthase"/>
    <property type="match status" value="1"/>
</dbReference>
<dbReference type="GO" id="GO:0005829">
    <property type="term" value="C:cytosol"/>
    <property type="evidence" value="ECO:0007669"/>
    <property type="project" value="TreeGrafter"/>
</dbReference>
<dbReference type="InterPro" id="IPR033738">
    <property type="entry name" value="AsnB_N"/>
</dbReference>
<dbReference type="RefSeq" id="WP_154737815.1">
    <property type="nucleotide sequence ID" value="NZ_WMBQ01000001.1"/>
</dbReference>
<evidence type="ECO:0000256" key="1">
    <source>
        <dbReference type="ARBA" id="ARBA00005187"/>
    </source>
</evidence>
<dbReference type="EC" id="6.3.5.4" evidence="3"/>
<dbReference type="Proteomes" id="UP000440694">
    <property type="component" value="Unassembled WGS sequence"/>
</dbReference>
<dbReference type="GO" id="GO:0004066">
    <property type="term" value="F:asparagine synthase (glutamine-hydrolyzing) activity"/>
    <property type="evidence" value="ECO:0007669"/>
    <property type="project" value="UniProtKB-EC"/>
</dbReference>
<dbReference type="InterPro" id="IPR006426">
    <property type="entry name" value="Asn_synth_AEB"/>
</dbReference>
<dbReference type="Pfam" id="PF13537">
    <property type="entry name" value="GATase_7"/>
    <property type="match status" value="1"/>
</dbReference>
<dbReference type="PROSITE" id="PS51278">
    <property type="entry name" value="GATASE_TYPE_2"/>
    <property type="match status" value="1"/>
</dbReference>
<evidence type="ECO:0000313" key="14">
    <source>
        <dbReference type="Proteomes" id="UP000440694"/>
    </source>
</evidence>
<dbReference type="InterPro" id="IPR051786">
    <property type="entry name" value="ASN_synthetase/amidase"/>
</dbReference>
<dbReference type="InterPro" id="IPR017932">
    <property type="entry name" value="GATase_2_dom"/>
</dbReference>
<dbReference type="SUPFAM" id="SSF52402">
    <property type="entry name" value="Adenine nucleotide alpha hydrolases-like"/>
    <property type="match status" value="1"/>
</dbReference>
<evidence type="ECO:0000256" key="9">
    <source>
        <dbReference type="PIRSR" id="PIRSR001589-2"/>
    </source>
</evidence>
<protein>
    <recommendedName>
        <fullName evidence="3">asparagine synthase (glutamine-hydrolyzing)</fullName>
        <ecNumber evidence="3">6.3.5.4</ecNumber>
    </recommendedName>
</protein>
<keyword evidence="13" id="KW-0436">Ligase</keyword>
<evidence type="ECO:0000256" key="10">
    <source>
        <dbReference type="PIRSR" id="PIRSR001589-3"/>
    </source>
</evidence>
<feature type="active site" description="For GATase activity" evidence="8">
    <location>
        <position position="2"/>
    </location>
</feature>
<evidence type="ECO:0000256" key="6">
    <source>
        <dbReference type="ARBA" id="ARBA00022962"/>
    </source>
</evidence>
<keyword evidence="8" id="KW-0028">Amino-acid biosynthesis</keyword>
<accession>A0A6I3KGX6</accession>
<reference evidence="13 14" key="1">
    <citation type="submission" date="2019-11" db="EMBL/GenBank/DDBJ databases">
        <title>Identification of a novel strain.</title>
        <authorList>
            <person name="Xu Q."/>
            <person name="Wang G."/>
        </authorList>
    </citation>
    <scope>NUCLEOTIDE SEQUENCE [LARGE SCALE GENOMIC DNA]</scope>
    <source>
        <strain evidence="14">xq</strain>
    </source>
</reference>
<dbReference type="EMBL" id="WMBQ01000001">
    <property type="protein sequence ID" value="MTD93260.1"/>
    <property type="molecule type" value="Genomic_DNA"/>
</dbReference>
<keyword evidence="8" id="KW-0061">Asparagine biosynthesis</keyword>
<dbReference type="NCBIfam" id="TIGR01536">
    <property type="entry name" value="asn_synth_AEB"/>
    <property type="match status" value="1"/>
</dbReference>
<dbReference type="PANTHER" id="PTHR43284">
    <property type="entry name" value="ASPARAGINE SYNTHETASE (GLUTAMINE-HYDROLYZING)"/>
    <property type="match status" value="1"/>
</dbReference>
<dbReference type="InterPro" id="IPR029055">
    <property type="entry name" value="Ntn_hydrolases_N"/>
</dbReference>
<dbReference type="Gene3D" id="3.60.20.10">
    <property type="entry name" value="Glutamine Phosphoribosylpyrophosphate, subunit 1, domain 1"/>
    <property type="match status" value="1"/>
</dbReference>
<evidence type="ECO:0000256" key="11">
    <source>
        <dbReference type="SAM" id="MobiDB-lite"/>
    </source>
</evidence>